<dbReference type="GO" id="GO:0031593">
    <property type="term" value="F:polyubiquitin modification-dependent protein binding"/>
    <property type="evidence" value="ECO:0007669"/>
    <property type="project" value="TreeGrafter"/>
</dbReference>
<dbReference type="AlphaFoldDB" id="A0A3M7P3R5"/>
<dbReference type="InterPro" id="IPR006640">
    <property type="entry name" value="SprT-like_domain"/>
</dbReference>
<protein>
    <submittedName>
        <fullName evidence="5">SprT-like domain-containing Spartan</fullName>
    </submittedName>
</protein>
<evidence type="ECO:0000313" key="5">
    <source>
        <dbReference type="EMBL" id="RMZ93712.1"/>
    </source>
</evidence>
<comment type="subcellular location">
    <subcellularLocation>
        <location evidence="1">Nucleus</location>
    </subcellularLocation>
</comment>
<evidence type="ECO:0000259" key="4">
    <source>
        <dbReference type="SMART" id="SM00731"/>
    </source>
</evidence>
<evidence type="ECO:0000256" key="1">
    <source>
        <dbReference type="ARBA" id="ARBA00004123"/>
    </source>
</evidence>
<dbReference type="STRING" id="10195.A0A3M7P3R5"/>
<feature type="compositionally biased region" description="Polar residues" evidence="3">
    <location>
        <begin position="28"/>
        <end position="40"/>
    </location>
</feature>
<dbReference type="Pfam" id="PF22934">
    <property type="entry name" value="SPRTN_ZBD"/>
    <property type="match status" value="1"/>
</dbReference>
<sequence length="337" mass="39015">MPKIFTIHDLDLFDDEDPDEHALPFPSPVQSGSGSGTKKPNLSIDAPLSSNLNDPTWELIDPCPDIRAMFLEFDKLYFWNRLGSCIVEWSKRMTICAGIFYLREGGIIRLSEPLLKYRPRADLVQTLLHEMIHAYLYLTRNFKDRGEHGDEFKSHMNRINKLANTNITIYHSFHDEVRHARQHVWRCNGPCQKMAPFYGFVKRSMNRAPGKNDTWWASHAAKCNGTFDKVSEPEDFSKKANKKERMDEKKIDKSVKFESEKGEKSFVAKKRKHEADTGSVKKIDSFFKKRDSDIIVLDDDVKIGKEEVITLDNFVQCPICFNKFAPNLIDSHVNQHF</sequence>
<dbReference type="PANTHER" id="PTHR21220:SF0">
    <property type="entry name" value="DNA-DEPENDENT METALLOPROTEASE SPRTN"/>
    <property type="match status" value="1"/>
</dbReference>
<reference evidence="5 6" key="1">
    <citation type="journal article" date="2018" name="Sci. Rep.">
        <title>Genomic signatures of local adaptation to the degree of environmental predictability in rotifers.</title>
        <authorList>
            <person name="Franch-Gras L."/>
            <person name="Hahn C."/>
            <person name="Garcia-Roger E.M."/>
            <person name="Carmona M.J."/>
            <person name="Serra M."/>
            <person name="Gomez A."/>
        </authorList>
    </citation>
    <scope>NUCLEOTIDE SEQUENCE [LARGE SCALE GENOMIC DNA]</scope>
    <source>
        <strain evidence="5">HYR1</strain>
    </source>
</reference>
<comment type="caution">
    <text evidence="5">The sequence shown here is derived from an EMBL/GenBank/DDBJ whole genome shotgun (WGS) entry which is preliminary data.</text>
</comment>
<name>A0A3M7P3R5_BRAPC</name>
<dbReference type="Proteomes" id="UP000276133">
    <property type="component" value="Unassembled WGS sequence"/>
</dbReference>
<dbReference type="GO" id="GO:0004222">
    <property type="term" value="F:metalloendopeptidase activity"/>
    <property type="evidence" value="ECO:0007669"/>
    <property type="project" value="InterPro"/>
</dbReference>
<evidence type="ECO:0000313" key="6">
    <source>
        <dbReference type="Proteomes" id="UP000276133"/>
    </source>
</evidence>
<dbReference type="SMART" id="SM00731">
    <property type="entry name" value="SprT"/>
    <property type="match status" value="1"/>
</dbReference>
<gene>
    <name evidence="5" type="ORF">BpHYR1_045987</name>
</gene>
<dbReference type="Pfam" id="PF10263">
    <property type="entry name" value="SprT-like"/>
    <property type="match status" value="1"/>
</dbReference>
<evidence type="ECO:0000256" key="3">
    <source>
        <dbReference type="SAM" id="MobiDB-lite"/>
    </source>
</evidence>
<keyword evidence="6" id="KW-1185">Reference proteome</keyword>
<dbReference type="EMBL" id="REGN01013606">
    <property type="protein sequence ID" value="RMZ93712.1"/>
    <property type="molecule type" value="Genomic_DNA"/>
</dbReference>
<dbReference type="InterPro" id="IPR055220">
    <property type="entry name" value="SPRTN_ZBD"/>
</dbReference>
<feature type="domain" description="SprT-like" evidence="4">
    <location>
        <begin position="64"/>
        <end position="230"/>
    </location>
</feature>
<accession>A0A3M7P3R5</accession>
<feature type="region of interest" description="Disordered" evidence="3">
    <location>
        <begin position="23"/>
        <end position="47"/>
    </location>
</feature>
<dbReference type="PANTHER" id="PTHR21220">
    <property type="entry name" value="DNA-DEPENDENT METALLOPROTEASE SPRTN"/>
    <property type="match status" value="1"/>
</dbReference>
<dbReference type="InterPro" id="IPR044245">
    <property type="entry name" value="Spartan"/>
</dbReference>
<dbReference type="OrthoDB" id="5236983at2759"/>
<dbReference type="GO" id="GO:0005634">
    <property type="term" value="C:nucleus"/>
    <property type="evidence" value="ECO:0007669"/>
    <property type="project" value="UniProtKB-SubCell"/>
</dbReference>
<proteinExistence type="predicted"/>
<organism evidence="5 6">
    <name type="scientific">Brachionus plicatilis</name>
    <name type="common">Marine rotifer</name>
    <name type="synonym">Brachionus muelleri</name>
    <dbReference type="NCBI Taxonomy" id="10195"/>
    <lineage>
        <taxon>Eukaryota</taxon>
        <taxon>Metazoa</taxon>
        <taxon>Spiralia</taxon>
        <taxon>Gnathifera</taxon>
        <taxon>Rotifera</taxon>
        <taxon>Eurotatoria</taxon>
        <taxon>Monogononta</taxon>
        <taxon>Pseudotrocha</taxon>
        <taxon>Ploima</taxon>
        <taxon>Brachionidae</taxon>
        <taxon>Brachionus</taxon>
    </lineage>
</organism>
<evidence type="ECO:0000256" key="2">
    <source>
        <dbReference type="ARBA" id="ARBA00023242"/>
    </source>
</evidence>
<keyword evidence="2" id="KW-0539">Nucleus</keyword>
<dbReference type="GO" id="GO:0003697">
    <property type="term" value="F:single-stranded DNA binding"/>
    <property type="evidence" value="ECO:0007669"/>
    <property type="project" value="InterPro"/>
</dbReference>
<dbReference type="GO" id="GO:0006974">
    <property type="term" value="P:DNA damage response"/>
    <property type="evidence" value="ECO:0007669"/>
    <property type="project" value="InterPro"/>
</dbReference>